<feature type="region of interest" description="Disordered" evidence="5">
    <location>
        <begin position="206"/>
        <end position="247"/>
    </location>
</feature>
<feature type="transmembrane region" description="Helical" evidence="6">
    <location>
        <begin position="145"/>
        <end position="167"/>
    </location>
</feature>
<evidence type="ECO:0000256" key="1">
    <source>
        <dbReference type="ARBA" id="ARBA00004141"/>
    </source>
</evidence>
<feature type="transmembrane region" description="Helical" evidence="6">
    <location>
        <begin position="6"/>
        <end position="30"/>
    </location>
</feature>
<dbReference type="InterPro" id="IPR040254">
    <property type="entry name" value="Ecm3-like"/>
</dbReference>
<evidence type="ECO:0000256" key="6">
    <source>
        <dbReference type="SAM" id="Phobius"/>
    </source>
</evidence>
<dbReference type="AlphaFoldDB" id="A0A9P8ATK1"/>
<dbReference type="InterPro" id="IPR004776">
    <property type="entry name" value="Mem_transp_PIN-like"/>
</dbReference>
<feature type="transmembrane region" description="Helical" evidence="6">
    <location>
        <begin position="105"/>
        <end position="125"/>
    </location>
</feature>
<keyword evidence="3 6" id="KW-1133">Transmembrane helix</keyword>
<evidence type="ECO:0000313" key="8">
    <source>
        <dbReference type="Proteomes" id="UP000812287"/>
    </source>
</evidence>
<reference evidence="7" key="1">
    <citation type="submission" date="2020-11" db="EMBL/GenBank/DDBJ databases">
        <title>Adaptations for nitrogen fixation in a non-lichenized fungal sporocarp promotes dispersal by wood-feeding termites.</title>
        <authorList>
            <consortium name="DOE Joint Genome Institute"/>
            <person name="Koch R.A."/>
            <person name="Yoon G."/>
            <person name="Arayal U."/>
            <person name="Lail K."/>
            <person name="Amirebrahimi M."/>
            <person name="Labutti K."/>
            <person name="Lipzen A."/>
            <person name="Riley R."/>
            <person name="Barry K."/>
            <person name="Henrissat B."/>
            <person name="Grigoriev I.V."/>
            <person name="Herr J.R."/>
            <person name="Aime M.C."/>
        </authorList>
    </citation>
    <scope>NUCLEOTIDE SEQUENCE</scope>
    <source>
        <strain evidence="7">MCA 3950</strain>
    </source>
</reference>
<dbReference type="EMBL" id="MU250533">
    <property type="protein sequence ID" value="KAG7447081.1"/>
    <property type="molecule type" value="Genomic_DNA"/>
</dbReference>
<sequence length="524" mass="57659">MGYSVGFLIYSGVMPLLKMFLTIFFGFWLTRKGFFTAAASRGTSQVTMNVALPGLLFSNIVPSFNTQNVSAMGPLFLVAFVYMACGLLCGALIREFCYVPRNFWVGILMATAMSNWGNLPTAVVLTVTEEKPFNADTDPELGVSYVSIFILAYNIVMWIGGAANTLAWDYAPGVPQGDAANVHVGWREKPIAAFFLRMREKHLAQRKHSDCEKAEDQKEADAEKDEALSVAVEKQPESDLGEMETDPEIQLARRASRLSANSFRPRLPSTGISTRPRASSLLPPPNASQSSLKELPDTAVQSLKSPSEKPGRLASLFPPFVRRTAKPILSLFTPITMSMYIAIPVSLIPQLKALFVEVTGGPYYHGPDGNPPLAFIINTGKPPFLPYFVGNITVPMALILLGASFARMKIPRPFSKMPLPAMFWVSFCKLALLPVLGILLTQELTHRGVIPKDALVERFVSMLLSGTPSAVNQLIVTQLYAKDHDLDTLSVSSVLAFLSSFLTHPYRHSYCSNVSSFDAWIWLF</sequence>
<accession>A0A9P8ATK1</accession>
<dbReference type="Pfam" id="PF03547">
    <property type="entry name" value="Mem_trans"/>
    <property type="match status" value="1"/>
</dbReference>
<comment type="caution">
    <text evidence="7">The sequence shown here is derived from an EMBL/GenBank/DDBJ whole genome shotgun (WGS) entry which is preliminary data.</text>
</comment>
<comment type="subcellular location">
    <subcellularLocation>
        <location evidence="1">Membrane</location>
        <topology evidence="1">Multi-pass membrane protein</topology>
    </subcellularLocation>
</comment>
<organism evidence="7 8">
    <name type="scientific">Guyanagaster necrorhizus</name>
    <dbReference type="NCBI Taxonomy" id="856835"/>
    <lineage>
        <taxon>Eukaryota</taxon>
        <taxon>Fungi</taxon>
        <taxon>Dikarya</taxon>
        <taxon>Basidiomycota</taxon>
        <taxon>Agaricomycotina</taxon>
        <taxon>Agaricomycetes</taxon>
        <taxon>Agaricomycetidae</taxon>
        <taxon>Agaricales</taxon>
        <taxon>Marasmiineae</taxon>
        <taxon>Physalacriaceae</taxon>
        <taxon>Guyanagaster</taxon>
    </lineage>
</organism>
<evidence type="ECO:0000313" key="7">
    <source>
        <dbReference type="EMBL" id="KAG7447081.1"/>
    </source>
</evidence>
<evidence type="ECO:0000256" key="4">
    <source>
        <dbReference type="ARBA" id="ARBA00023136"/>
    </source>
</evidence>
<keyword evidence="4 6" id="KW-0472">Membrane</keyword>
<feature type="transmembrane region" description="Helical" evidence="6">
    <location>
        <begin position="73"/>
        <end position="93"/>
    </location>
</feature>
<feature type="compositionally biased region" description="Basic and acidic residues" evidence="5">
    <location>
        <begin position="206"/>
        <end position="227"/>
    </location>
</feature>
<keyword evidence="2 6" id="KW-0812">Transmembrane</keyword>
<dbReference type="GO" id="GO:0055085">
    <property type="term" value="P:transmembrane transport"/>
    <property type="evidence" value="ECO:0007669"/>
    <property type="project" value="InterPro"/>
</dbReference>
<feature type="transmembrane region" description="Helical" evidence="6">
    <location>
        <begin position="328"/>
        <end position="348"/>
    </location>
</feature>
<protein>
    <recommendedName>
        <fullName evidence="9">Auxin efflux carrier</fullName>
    </recommendedName>
</protein>
<name>A0A9P8ATK1_9AGAR</name>
<evidence type="ECO:0000256" key="5">
    <source>
        <dbReference type="SAM" id="MobiDB-lite"/>
    </source>
</evidence>
<dbReference type="GeneID" id="66100553"/>
<proteinExistence type="predicted"/>
<dbReference type="OrthoDB" id="435607at2759"/>
<dbReference type="PANTHER" id="PTHR31274">
    <property type="entry name" value="PROTEIN ECM3"/>
    <property type="match status" value="1"/>
</dbReference>
<dbReference type="GO" id="GO:0016020">
    <property type="term" value="C:membrane"/>
    <property type="evidence" value="ECO:0007669"/>
    <property type="project" value="UniProtKB-SubCell"/>
</dbReference>
<evidence type="ECO:0000256" key="2">
    <source>
        <dbReference type="ARBA" id="ARBA00022692"/>
    </source>
</evidence>
<dbReference type="PANTHER" id="PTHR31274:SF1">
    <property type="entry name" value="AGL149CP"/>
    <property type="match status" value="1"/>
</dbReference>
<dbReference type="RefSeq" id="XP_043040581.1">
    <property type="nucleotide sequence ID" value="XM_043178266.1"/>
</dbReference>
<feature type="region of interest" description="Disordered" evidence="5">
    <location>
        <begin position="260"/>
        <end position="310"/>
    </location>
</feature>
<evidence type="ECO:0008006" key="9">
    <source>
        <dbReference type="Google" id="ProtNLM"/>
    </source>
</evidence>
<keyword evidence="8" id="KW-1185">Reference proteome</keyword>
<evidence type="ECO:0000256" key="3">
    <source>
        <dbReference type="ARBA" id="ARBA00022989"/>
    </source>
</evidence>
<feature type="transmembrane region" description="Helical" evidence="6">
    <location>
        <begin position="418"/>
        <end position="440"/>
    </location>
</feature>
<feature type="transmembrane region" description="Helical" evidence="6">
    <location>
        <begin position="384"/>
        <end position="406"/>
    </location>
</feature>
<gene>
    <name evidence="7" type="ORF">BT62DRAFT_1020668</name>
</gene>
<dbReference type="Proteomes" id="UP000812287">
    <property type="component" value="Unassembled WGS sequence"/>
</dbReference>